<name>A0A1G6YAJ7_9NOCA</name>
<evidence type="ECO:0000259" key="5">
    <source>
        <dbReference type="PROSITE" id="PS50977"/>
    </source>
</evidence>
<dbReference type="AlphaFoldDB" id="A0A1G6YAJ7"/>
<dbReference type="Gene3D" id="1.10.357.10">
    <property type="entry name" value="Tetracycline Repressor, domain 2"/>
    <property type="match status" value="1"/>
</dbReference>
<keyword evidence="2 4" id="KW-0238">DNA-binding</keyword>
<dbReference type="Pfam" id="PF00440">
    <property type="entry name" value="TetR_N"/>
    <property type="match status" value="1"/>
</dbReference>
<evidence type="ECO:0000256" key="4">
    <source>
        <dbReference type="PROSITE-ProRule" id="PRU00335"/>
    </source>
</evidence>
<evidence type="ECO:0000313" key="7">
    <source>
        <dbReference type="Proteomes" id="UP000199417"/>
    </source>
</evidence>
<evidence type="ECO:0000256" key="3">
    <source>
        <dbReference type="ARBA" id="ARBA00023163"/>
    </source>
</evidence>
<feature type="DNA-binding region" description="H-T-H motif" evidence="4">
    <location>
        <begin position="59"/>
        <end position="78"/>
    </location>
</feature>
<dbReference type="RefSeq" id="WP_245709411.1">
    <property type="nucleotide sequence ID" value="NZ_FNAB01000007.1"/>
</dbReference>
<evidence type="ECO:0000256" key="1">
    <source>
        <dbReference type="ARBA" id="ARBA00023015"/>
    </source>
</evidence>
<dbReference type="SUPFAM" id="SSF46689">
    <property type="entry name" value="Homeodomain-like"/>
    <property type="match status" value="1"/>
</dbReference>
<dbReference type="STRING" id="168276.SAMN05444580_10779"/>
<dbReference type="GO" id="GO:0003700">
    <property type="term" value="F:DNA-binding transcription factor activity"/>
    <property type="evidence" value="ECO:0007669"/>
    <property type="project" value="TreeGrafter"/>
</dbReference>
<dbReference type="InterPro" id="IPR050109">
    <property type="entry name" value="HTH-type_TetR-like_transc_reg"/>
</dbReference>
<dbReference type="PROSITE" id="PS50977">
    <property type="entry name" value="HTH_TETR_2"/>
    <property type="match status" value="1"/>
</dbReference>
<dbReference type="InterPro" id="IPR009057">
    <property type="entry name" value="Homeodomain-like_sf"/>
</dbReference>
<dbReference type="GO" id="GO:0000976">
    <property type="term" value="F:transcription cis-regulatory region binding"/>
    <property type="evidence" value="ECO:0007669"/>
    <property type="project" value="TreeGrafter"/>
</dbReference>
<organism evidence="6 7">
    <name type="scientific">Rhodococcus tukisamuensis</name>
    <dbReference type="NCBI Taxonomy" id="168276"/>
    <lineage>
        <taxon>Bacteria</taxon>
        <taxon>Bacillati</taxon>
        <taxon>Actinomycetota</taxon>
        <taxon>Actinomycetes</taxon>
        <taxon>Mycobacteriales</taxon>
        <taxon>Nocardiaceae</taxon>
        <taxon>Rhodococcus</taxon>
    </lineage>
</organism>
<dbReference type="PANTHER" id="PTHR30055">
    <property type="entry name" value="HTH-TYPE TRANSCRIPTIONAL REGULATOR RUTR"/>
    <property type="match status" value="1"/>
</dbReference>
<evidence type="ECO:0000313" key="6">
    <source>
        <dbReference type="EMBL" id="SDD86606.1"/>
    </source>
</evidence>
<accession>A0A1G6YAJ7</accession>
<keyword evidence="3" id="KW-0804">Transcription</keyword>
<protein>
    <submittedName>
        <fullName evidence="6">DNA-binding transcriptional regulator, AcrR family</fullName>
    </submittedName>
</protein>
<dbReference type="InterPro" id="IPR001647">
    <property type="entry name" value="HTH_TetR"/>
</dbReference>
<reference evidence="6 7" key="1">
    <citation type="submission" date="2016-10" db="EMBL/GenBank/DDBJ databases">
        <authorList>
            <person name="de Groot N.N."/>
        </authorList>
    </citation>
    <scope>NUCLEOTIDE SEQUENCE [LARGE SCALE GENOMIC DNA]</scope>
    <source>
        <strain evidence="6 7">JCM 11308</strain>
    </source>
</reference>
<dbReference type="Proteomes" id="UP000199417">
    <property type="component" value="Unassembled WGS sequence"/>
</dbReference>
<proteinExistence type="predicted"/>
<dbReference type="PANTHER" id="PTHR30055:SF238">
    <property type="entry name" value="MYCOFACTOCIN BIOSYNTHESIS TRANSCRIPTIONAL REGULATOR MFTR-RELATED"/>
    <property type="match status" value="1"/>
</dbReference>
<dbReference type="PRINTS" id="PR00455">
    <property type="entry name" value="HTHTETR"/>
</dbReference>
<evidence type="ECO:0000256" key="2">
    <source>
        <dbReference type="ARBA" id="ARBA00023125"/>
    </source>
</evidence>
<gene>
    <name evidence="6" type="ORF">SAMN05444580_10779</name>
</gene>
<keyword evidence="7" id="KW-1185">Reference proteome</keyword>
<feature type="domain" description="HTH tetR-type" evidence="5">
    <location>
        <begin position="36"/>
        <end position="96"/>
    </location>
</feature>
<dbReference type="EMBL" id="FNAB01000007">
    <property type="protein sequence ID" value="SDD86606.1"/>
    <property type="molecule type" value="Genomic_DNA"/>
</dbReference>
<keyword evidence="1" id="KW-0805">Transcription regulation</keyword>
<sequence>MPLTASYAKMAQRAMMVCMADPTAQVPRSLTERRKAQTQLEIARCAAELFAERGTAAVTADEIAAAAGIGLRTFYRYFRTKEEAVTPLLAGGVSGWIADLAAAPRELTAVAALESSARRTLTRTDRFGVDGLRLTRALLRAVPGDPALESVWFRVVHDAEESLVSVLGERLGPGADPLEVRLLAVAGNTAMRLAVQTWAGTGDAAAGEESGPSPADIAVRCIRTLTAGVAAAGVRTPQG</sequence>